<dbReference type="SMART" id="SM01114">
    <property type="entry name" value="CXC"/>
    <property type="match status" value="2"/>
</dbReference>
<proteinExistence type="inferred from homology"/>
<comment type="caution">
    <text evidence="6">The sequence shown here is derived from an EMBL/GenBank/DDBJ whole genome shotgun (WGS) entry which is preliminary data.</text>
</comment>
<feature type="compositionally biased region" description="Basic and acidic residues" evidence="4">
    <location>
        <begin position="973"/>
        <end position="986"/>
    </location>
</feature>
<accession>A0AAW2DK83</accession>
<evidence type="ECO:0000256" key="1">
    <source>
        <dbReference type="ARBA" id="ARBA00004123"/>
    </source>
</evidence>
<reference evidence="6 7" key="1">
    <citation type="submission" date="2024-01" db="EMBL/GenBank/DDBJ databases">
        <title>A telomere-to-telomere, gap-free genome of sweet tea (Lithocarpus litseifolius).</title>
        <authorList>
            <person name="Zhou J."/>
        </authorList>
    </citation>
    <scope>NUCLEOTIDE SEQUENCE [LARGE SCALE GENOMIC DNA]</scope>
    <source>
        <strain evidence="6">Zhou-2022a</strain>
        <tissue evidence="6">Leaf</tissue>
    </source>
</reference>
<evidence type="ECO:0000256" key="4">
    <source>
        <dbReference type="SAM" id="MobiDB-lite"/>
    </source>
</evidence>
<organism evidence="6 7">
    <name type="scientific">Lithocarpus litseifolius</name>
    <dbReference type="NCBI Taxonomy" id="425828"/>
    <lineage>
        <taxon>Eukaryota</taxon>
        <taxon>Viridiplantae</taxon>
        <taxon>Streptophyta</taxon>
        <taxon>Embryophyta</taxon>
        <taxon>Tracheophyta</taxon>
        <taxon>Spermatophyta</taxon>
        <taxon>Magnoliopsida</taxon>
        <taxon>eudicotyledons</taxon>
        <taxon>Gunneridae</taxon>
        <taxon>Pentapetalae</taxon>
        <taxon>rosids</taxon>
        <taxon>fabids</taxon>
        <taxon>Fagales</taxon>
        <taxon>Fagaceae</taxon>
        <taxon>Lithocarpus</taxon>
    </lineage>
</organism>
<dbReference type="AlphaFoldDB" id="A0AAW2DK83"/>
<protein>
    <recommendedName>
        <fullName evidence="5">CRC domain-containing protein</fullName>
    </recommendedName>
</protein>
<feature type="compositionally biased region" description="Polar residues" evidence="4">
    <location>
        <begin position="171"/>
        <end position="181"/>
    </location>
</feature>
<dbReference type="GO" id="GO:0005634">
    <property type="term" value="C:nucleus"/>
    <property type="evidence" value="ECO:0007669"/>
    <property type="project" value="UniProtKB-SubCell"/>
</dbReference>
<dbReference type="Proteomes" id="UP001459277">
    <property type="component" value="Unassembled WGS sequence"/>
</dbReference>
<dbReference type="PANTHER" id="PTHR46159:SF18">
    <property type="entry name" value="CRC DOMAIN-CONTAINING PROTEIN"/>
    <property type="match status" value="1"/>
</dbReference>
<sequence>MGGSWSWFGLLDFVFDFFLVNGFGNGSWLGSWWSIKETLRGEIFGSGSGSGSRLSSAKTMELDDGSSVLSRKKYFEHYFLRWVLREELGGGDGSDHKLMVIAIHVVLLESGFVWFDSVSGMRVNGFHLRDVWPSKALCLFVMRKRGSWGGSKHLDHALIVEKFRFRTKTMNSPESNRVAATSSPSSSNKSPPVQESPFSNFLSNLSPIKSVKAVRYTHRFLESNFPTPLPVFTSPRIDLQRETGLLERNNIVEEGSNIREQCNTQLNVAQISSLEKEVQSCSPSGSVDEYLADIVEVDCIHSAHKQLQLANEVSQMLQGGFTDPKETIRKVDTVDSGSSREARTLTSSDQAEQNLPLTSLNLVDDLVDLRNDESFNVFLKITSEDVNDIVDSDVNLNPALGAPQYAAQIEEAFEDSDDSSRALPKEFVKEANHHQRGIRRHLHFEAALACKSVATGNTTNSRASLTNLKSLGLSHVESRVTSSGGEAVNYAQSRVSKSSFSPFEVVRSTQNSRNPVILSSVPSGMGLHLNSTVRSVSLGTDTFASKNLTRHGSSQDKVVHERSNDSEEDPNSTSISAVAGTMYSYTDIDQQESQAGVAASSDTYPINSLNPPCDSPLARTEQQVIPCEGRISTPQNADSVEELNQESSNKKRKRPSNTSESHGCKRCNCKRSKCLKLYCECFAAGVYCVDSCACVNCFNKPEYEDTVLDIRQQIESRNPLAFAPKVVKHDTDSPAIIMEAGNRNTPSSARHKRGCNCKKSKCLKKYCECYQANVGCSDGCRCEGCQNSFGTSSECRRVENPSHEVSGKDGSIEQFSPTWQGLTDIRSLAPCSGALMFASSNIRDCSKVSQTKLQRGSSIQPQAGSLQWNYSPVILTPQLCDSKGSHELTSDSALCDIMEDEDMPEILKDTSTPLKAVKACSPNQKQVMPPHCRSDSQRSSSPHGMRSVRKFILQTMPPFPPLTPYSNSKGRVNQKENDQKDNISNH</sequence>
<dbReference type="GO" id="GO:0003700">
    <property type="term" value="F:DNA-binding transcription factor activity"/>
    <property type="evidence" value="ECO:0007669"/>
    <property type="project" value="InterPro"/>
</dbReference>
<evidence type="ECO:0000256" key="2">
    <source>
        <dbReference type="ARBA" id="ARBA00007267"/>
    </source>
</evidence>
<gene>
    <name evidence="6" type="ORF">SO802_005697</name>
</gene>
<dbReference type="Pfam" id="PF03638">
    <property type="entry name" value="TCR"/>
    <property type="match status" value="2"/>
</dbReference>
<comment type="subcellular location">
    <subcellularLocation>
        <location evidence="1">Nucleus</location>
    </subcellularLocation>
</comment>
<dbReference type="InterPro" id="IPR044522">
    <property type="entry name" value="TSO1-like"/>
</dbReference>
<evidence type="ECO:0000313" key="6">
    <source>
        <dbReference type="EMBL" id="KAL0010589.1"/>
    </source>
</evidence>
<feature type="region of interest" description="Disordered" evidence="4">
    <location>
        <begin position="630"/>
        <end position="665"/>
    </location>
</feature>
<evidence type="ECO:0000259" key="5">
    <source>
        <dbReference type="PROSITE" id="PS51634"/>
    </source>
</evidence>
<feature type="region of interest" description="Disordered" evidence="4">
    <location>
        <begin position="920"/>
        <end position="986"/>
    </location>
</feature>
<evidence type="ECO:0000256" key="3">
    <source>
        <dbReference type="ARBA" id="ARBA00023242"/>
    </source>
</evidence>
<dbReference type="PROSITE" id="PS51634">
    <property type="entry name" value="CRC"/>
    <property type="match status" value="1"/>
</dbReference>
<dbReference type="PANTHER" id="PTHR46159">
    <property type="entry name" value="PROTEIN TESMIN/TSO1-LIKE CXC 2"/>
    <property type="match status" value="1"/>
</dbReference>
<feature type="compositionally biased region" description="Low complexity" evidence="4">
    <location>
        <begin position="182"/>
        <end position="192"/>
    </location>
</feature>
<comment type="similarity">
    <text evidence="2">Belongs to the lin-54 family.</text>
</comment>
<keyword evidence="7" id="KW-1185">Reference proteome</keyword>
<dbReference type="EMBL" id="JAZDWU010000002">
    <property type="protein sequence ID" value="KAL0010589.1"/>
    <property type="molecule type" value="Genomic_DNA"/>
</dbReference>
<dbReference type="InterPro" id="IPR005172">
    <property type="entry name" value="CRC"/>
</dbReference>
<keyword evidence="3" id="KW-0539">Nucleus</keyword>
<feature type="compositionally biased region" description="Basic and acidic residues" evidence="4">
    <location>
        <begin position="553"/>
        <end position="565"/>
    </location>
</feature>
<feature type="region of interest" description="Disordered" evidence="4">
    <location>
        <begin position="171"/>
        <end position="195"/>
    </location>
</feature>
<dbReference type="InterPro" id="IPR033467">
    <property type="entry name" value="Tesmin/TSO1-like_CXC"/>
</dbReference>
<feature type="domain" description="CRC" evidence="5">
    <location>
        <begin position="663"/>
        <end position="790"/>
    </location>
</feature>
<feature type="region of interest" description="Disordered" evidence="4">
    <location>
        <begin position="547"/>
        <end position="575"/>
    </location>
</feature>
<evidence type="ECO:0000313" key="7">
    <source>
        <dbReference type="Proteomes" id="UP001459277"/>
    </source>
</evidence>
<name>A0AAW2DK83_9ROSI</name>